<dbReference type="Gene3D" id="3.30.70.360">
    <property type="match status" value="1"/>
</dbReference>
<dbReference type="InterPro" id="IPR036264">
    <property type="entry name" value="Bact_exopeptidase_dim_dom"/>
</dbReference>
<comment type="similarity">
    <text evidence="2">Belongs to the peptidase M20 family.</text>
</comment>
<evidence type="ECO:0000256" key="7">
    <source>
        <dbReference type="PIRSR" id="PIRSR001235-1"/>
    </source>
</evidence>
<reference evidence="9 10" key="1">
    <citation type="submission" date="2019-03" db="EMBL/GenBank/DDBJ databases">
        <title>Genomic Encyclopedia of Type Strains, Phase IV (KMG-IV): sequencing the most valuable type-strain genomes for metagenomic binning, comparative biology and taxonomic classification.</title>
        <authorList>
            <person name="Goeker M."/>
        </authorList>
    </citation>
    <scope>NUCLEOTIDE SEQUENCE [LARGE SCALE GENOMIC DNA]</scope>
    <source>
        <strain evidence="9 10">DSM 25903</strain>
    </source>
</reference>
<evidence type="ECO:0000256" key="3">
    <source>
        <dbReference type="ARBA" id="ARBA00011738"/>
    </source>
</evidence>
<evidence type="ECO:0000313" key="9">
    <source>
        <dbReference type="EMBL" id="TDR85429.1"/>
    </source>
</evidence>
<keyword evidence="10" id="KW-1185">Reference proteome</keyword>
<protein>
    <submittedName>
        <fullName evidence="9">N-carbamoyl-L-amino-acid hydrolase</fullName>
    </submittedName>
</protein>
<dbReference type="AlphaFoldDB" id="A0A4V3DWM9"/>
<dbReference type="Proteomes" id="UP000295122">
    <property type="component" value="Unassembled WGS sequence"/>
</dbReference>
<comment type="caution">
    <text evidence="9">The sequence shown here is derived from an EMBL/GenBank/DDBJ whole genome shotgun (WGS) entry which is preliminary data.</text>
</comment>
<comment type="cofactor">
    <cofactor evidence="7">
        <name>Zn(2+)</name>
        <dbReference type="ChEBI" id="CHEBI:29105"/>
    </cofactor>
    <text evidence="7">Binds 2 Zn(2+) ions per subunit.</text>
</comment>
<feature type="domain" description="Peptidase M20 dimerisation" evidence="8">
    <location>
        <begin position="201"/>
        <end position="300"/>
    </location>
</feature>
<gene>
    <name evidence="9" type="ORF">EV668_4550</name>
</gene>
<feature type="binding site" evidence="7">
    <location>
        <position position="371"/>
    </location>
    <ligand>
        <name>Zn(2+)</name>
        <dbReference type="ChEBI" id="CHEBI:29105"/>
        <label>2</label>
    </ligand>
</feature>
<dbReference type="PANTHER" id="PTHR32494:SF19">
    <property type="entry name" value="ALLANTOATE DEIMINASE-RELATED"/>
    <property type="match status" value="1"/>
</dbReference>
<name>A0A4V3DWM9_9HYPH</name>
<organism evidence="9 10">
    <name type="scientific">Enterovirga rhinocerotis</name>
    <dbReference type="NCBI Taxonomy" id="1339210"/>
    <lineage>
        <taxon>Bacteria</taxon>
        <taxon>Pseudomonadati</taxon>
        <taxon>Pseudomonadota</taxon>
        <taxon>Alphaproteobacteria</taxon>
        <taxon>Hyphomicrobiales</taxon>
        <taxon>Methylobacteriaceae</taxon>
        <taxon>Enterovirga</taxon>
    </lineage>
</organism>
<evidence type="ECO:0000256" key="4">
    <source>
        <dbReference type="ARBA" id="ARBA00022723"/>
    </source>
</evidence>
<dbReference type="InterPro" id="IPR010158">
    <property type="entry name" value="Amidase_Cbmase"/>
</dbReference>
<evidence type="ECO:0000256" key="1">
    <source>
        <dbReference type="ARBA" id="ARBA00001936"/>
    </source>
</evidence>
<dbReference type="PIRSF" id="PIRSF001235">
    <property type="entry name" value="Amidase_carbamoylase"/>
    <property type="match status" value="1"/>
</dbReference>
<dbReference type="CDD" id="cd03884">
    <property type="entry name" value="M20_bAS"/>
    <property type="match status" value="1"/>
</dbReference>
<dbReference type="NCBIfam" id="TIGR01879">
    <property type="entry name" value="hydantase"/>
    <property type="match status" value="1"/>
</dbReference>
<dbReference type="InterPro" id="IPR002933">
    <property type="entry name" value="Peptidase_M20"/>
</dbReference>
<dbReference type="SUPFAM" id="SSF55031">
    <property type="entry name" value="Bacterial exopeptidase dimerisation domain"/>
    <property type="match status" value="1"/>
</dbReference>
<accession>A0A4V3DWM9</accession>
<evidence type="ECO:0000256" key="2">
    <source>
        <dbReference type="ARBA" id="ARBA00006153"/>
    </source>
</evidence>
<feature type="binding site" evidence="7">
    <location>
        <position position="88"/>
    </location>
    <ligand>
        <name>Zn(2+)</name>
        <dbReference type="ChEBI" id="CHEBI:29105"/>
        <label>2</label>
    </ligand>
</feature>
<dbReference type="OrthoDB" id="9808195at2"/>
<dbReference type="SUPFAM" id="SSF53187">
    <property type="entry name" value="Zn-dependent exopeptidases"/>
    <property type="match status" value="1"/>
</dbReference>
<comment type="cofactor">
    <cofactor evidence="1">
        <name>Mn(2+)</name>
        <dbReference type="ChEBI" id="CHEBI:29035"/>
    </cofactor>
</comment>
<dbReference type="Pfam" id="PF07687">
    <property type="entry name" value="M20_dimer"/>
    <property type="match status" value="1"/>
</dbReference>
<evidence type="ECO:0000256" key="6">
    <source>
        <dbReference type="ARBA" id="ARBA00023211"/>
    </source>
</evidence>
<comment type="subunit">
    <text evidence="3">Homodimer.</text>
</comment>
<dbReference type="Gene3D" id="3.40.630.10">
    <property type="entry name" value="Zn peptidases"/>
    <property type="match status" value="1"/>
</dbReference>
<dbReference type="RefSeq" id="WP_133774421.1">
    <property type="nucleotide sequence ID" value="NZ_SNZR01000017.1"/>
</dbReference>
<keyword evidence="6" id="KW-0464">Manganese</keyword>
<feature type="binding site" evidence="7">
    <location>
        <position position="116"/>
    </location>
    <ligand>
        <name>Zn(2+)</name>
        <dbReference type="ChEBI" id="CHEBI:29105"/>
        <label>2</label>
    </ligand>
</feature>
<feature type="binding site" evidence="7">
    <location>
        <position position="77"/>
    </location>
    <ligand>
        <name>Zn(2+)</name>
        <dbReference type="ChEBI" id="CHEBI:29105"/>
        <label>1</label>
    </ligand>
</feature>
<dbReference type="GO" id="GO:0016813">
    <property type="term" value="F:hydrolase activity, acting on carbon-nitrogen (but not peptide) bonds, in linear amidines"/>
    <property type="evidence" value="ECO:0007669"/>
    <property type="project" value="InterPro"/>
</dbReference>
<evidence type="ECO:0000313" key="10">
    <source>
        <dbReference type="Proteomes" id="UP000295122"/>
    </source>
</evidence>
<dbReference type="Pfam" id="PF01546">
    <property type="entry name" value="Peptidase_M20"/>
    <property type="match status" value="1"/>
</dbReference>
<proteinExistence type="inferred from homology"/>
<dbReference type="PANTHER" id="PTHR32494">
    <property type="entry name" value="ALLANTOATE DEIMINASE-RELATED"/>
    <property type="match status" value="1"/>
</dbReference>
<keyword evidence="7" id="KW-0862">Zinc</keyword>
<evidence type="ECO:0000256" key="5">
    <source>
        <dbReference type="ARBA" id="ARBA00022801"/>
    </source>
</evidence>
<keyword evidence="5 9" id="KW-0378">Hydrolase</keyword>
<evidence type="ECO:0000259" key="8">
    <source>
        <dbReference type="Pfam" id="PF07687"/>
    </source>
</evidence>
<dbReference type="EMBL" id="SNZR01000017">
    <property type="protein sequence ID" value="TDR85429.1"/>
    <property type="molecule type" value="Genomic_DNA"/>
</dbReference>
<feature type="binding site" evidence="7">
    <location>
        <position position="88"/>
    </location>
    <ligand>
        <name>Zn(2+)</name>
        <dbReference type="ChEBI" id="CHEBI:29105"/>
        <label>1</label>
    </ligand>
</feature>
<dbReference type="GO" id="GO:0046872">
    <property type="term" value="F:metal ion binding"/>
    <property type="evidence" value="ECO:0007669"/>
    <property type="project" value="UniProtKB-KW"/>
</dbReference>
<feature type="binding site" evidence="7">
    <location>
        <position position="178"/>
    </location>
    <ligand>
        <name>Zn(2+)</name>
        <dbReference type="ChEBI" id="CHEBI:29105"/>
        <label>1</label>
    </ligand>
</feature>
<sequence length="404" mass="43690">MATIDPDRVLADLRELARFGAYETGVHRPTFSPDDVAARHWFVGKLEEAGLEGVIDGIGSVFGLSRGDGPKVLTGSHLESQNHAGWLDGALGMVYGLEAARAIGRGVDVAGFCDEEGHFGSFIGSRSFTGLLEEEEIDGLRNRYDGRPLRDALAAAGLAGRPRMRVEPGRYRGFVEAHIEQGDTLESEALGIGVVSAIVAIWQYRIVAEGEQNHAGTTSMARRRDAGLAITRLLGEIDRRFPEFAGPRTVWTCGRVTFEPGAPSIIPGRAEALFQFRDTDPAVLDRLDGELRRLVEEANRGHCPVTLDMIGQSRPAKMNDRLCGLVAEAAEAHAPGGWTRMPSGAGHDAQYLARVMPAAMLFVPSIGGISHHWTENTSDEDIVLGARVYCDAIERILDEDAGEP</sequence>
<dbReference type="InterPro" id="IPR011650">
    <property type="entry name" value="Peptidase_M20_dimer"/>
</dbReference>
<keyword evidence="4 7" id="KW-0479">Metal-binding</keyword>